<dbReference type="GO" id="GO:0043200">
    <property type="term" value="P:response to amino acid"/>
    <property type="evidence" value="ECO:0007669"/>
    <property type="project" value="TreeGrafter"/>
</dbReference>
<name>A0A5M6IGZ3_9PROT</name>
<comment type="caution">
    <text evidence="6">The sequence shown here is derived from an EMBL/GenBank/DDBJ whole genome shotgun (WGS) entry which is preliminary data.</text>
</comment>
<dbReference type="InterPro" id="IPR019888">
    <property type="entry name" value="Tscrpt_reg_AsnC-like"/>
</dbReference>
<evidence type="ECO:0000313" key="6">
    <source>
        <dbReference type="EMBL" id="KAA5607019.1"/>
    </source>
</evidence>
<dbReference type="GO" id="GO:0006355">
    <property type="term" value="P:regulation of DNA-templated transcription"/>
    <property type="evidence" value="ECO:0007669"/>
    <property type="project" value="UniProtKB-ARBA"/>
</dbReference>
<dbReference type="InterPro" id="IPR036390">
    <property type="entry name" value="WH_DNA-bd_sf"/>
</dbReference>
<dbReference type="EMBL" id="VWPJ01000002">
    <property type="protein sequence ID" value="KAA5607019.1"/>
    <property type="molecule type" value="Genomic_DNA"/>
</dbReference>
<dbReference type="InterPro" id="IPR011991">
    <property type="entry name" value="ArsR-like_HTH"/>
</dbReference>
<dbReference type="CDD" id="cd00090">
    <property type="entry name" value="HTH_ARSR"/>
    <property type="match status" value="1"/>
</dbReference>
<dbReference type="Pfam" id="PF13412">
    <property type="entry name" value="HTH_24"/>
    <property type="match status" value="1"/>
</dbReference>
<dbReference type="PRINTS" id="PR00033">
    <property type="entry name" value="HTHASNC"/>
</dbReference>
<dbReference type="SMART" id="SM00344">
    <property type="entry name" value="HTH_ASNC"/>
    <property type="match status" value="1"/>
</dbReference>
<dbReference type="Pfam" id="PF01037">
    <property type="entry name" value="AsnC_trans_reg"/>
    <property type="match status" value="1"/>
</dbReference>
<keyword evidence="7" id="KW-1185">Reference proteome</keyword>
<dbReference type="PROSITE" id="PS00519">
    <property type="entry name" value="HTH_ASNC_1"/>
    <property type="match status" value="1"/>
</dbReference>
<dbReference type="Gene3D" id="3.30.70.920">
    <property type="match status" value="1"/>
</dbReference>
<accession>A0A5M6IGZ3</accession>
<evidence type="ECO:0000313" key="7">
    <source>
        <dbReference type="Proteomes" id="UP000324065"/>
    </source>
</evidence>
<feature type="compositionally biased region" description="Pro residues" evidence="4">
    <location>
        <begin position="8"/>
        <end position="19"/>
    </location>
</feature>
<dbReference type="RefSeq" id="WP_150061029.1">
    <property type="nucleotide sequence ID" value="NZ_JACHII010000003.1"/>
</dbReference>
<evidence type="ECO:0000256" key="3">
    <source>
        <dbReference type="ARBA" id="ARBA00023163"/>
    </source>
</evidence>
<dbReference type="InterPro" id="IPR019887">
    <property type="entry name" value="Tscrpt_reg_AsnC/Lrp_C"/>
</dbReference>
<dbReference type="GO" id="GO:0043565">
    <property type="term" value="F:sequence-specific DNA binding"/>
    <property type="evidence" value="ECO:0007669"/>
    <property type="project" value="InterPro"/>
</dbReference>
<dbReference type="InterPro" id="IPR000485">
    <property type="entry name" value="AsnC-type_HTH_dom"/>
</dbReference>
<dbReference type="InterPro" id="IPR036388">
    <property type="entry name" value="WH-like_DNA-bd_sf"/>
</dbReference>
<organism evidence="6 7">
    <name type="scientific">Roseospira marina</name>
    <dbReference type="NCBI Taxonomy" id="140057"/>
    <lineage>
        <taxon>Bacteria</taxon>
        <taxon>Pseudomonadati</taxon>
        <taxon>Pseudomonadota</taxon>
        <taxon>Alphaproteobacteria</taxon>
        <taxon>Rhodospirillales</taxon>
        <taxon>Rhodospirillaceae</taxon>
        <taxon>Roseospira</taxon>
    </lineage>
</organism>
<reference evidence="6 7" key="1">
    <citation type="submission" date="2019-09" db="EMBL/GenBank/DDBJ databases">
        <title>Genome sequence of Roseospira marina, one of the more divergent members of the non-sulfur purple photosynthetic bacterial family, the Rhodospirillaceae.</title>
        <authorList>
            <person name="Meyer T."/>
            <person name="Kyndt J."/>
        </authorList>
    </citation>
    <scope>NUCLEOTIDE SEQUENCE [LARGE SCALE GENOMIC DNA]</scope>
    <source>
        <strain evidence="6 7">DSM 15113</strain>
    </source>
</reference>
<keyword evidence="2" id="KW-0238">DNA-binding</keyword>
<proteinExistence type="predicted"/>
<dbReference type="Proteomes" id="UP000324065">
    <property type="component" value="Unassembled WGS sequence"/>
</dbReference>
<dbReference type="OrthoDB" id="9812082at2"/>
<dbReference type="SUPFAM" id="SSF46785">
    <property type="entry name" value="Winged helix' DNA-binding domain"/>
    <property type="match status" value="1"/>
</dbReference>
<dbReference type="PANTHER" id="PTHR30154:SF34">
    <property type="entry name" value="TRANSCRIPTIONAL REGULATOR AZLB"/>
    <property type="match status" value="1"/>
</dbReference>
<feature type="domain" description="HTH asnC-type" evidence="5">
    <location>
        <begin position="21"/>
        <end position="82"/>
    </location>
</feature>
<dbReference type="GO" id="GO:0005829">
    <property type="term" value="C:cytosol"/>
    <property type="evidence" value="ECO:0007669"/>
    <property type="project" value="TreeGrafter"/>
</dbReference>
<sequence length="178" mass="19817">MTTRDPVPDSPARPPPARPPLDAIDRRILRTLFTDGRISNADLAARVGLSPSPCWKRVRALETRGFIRGYGARLNRDALGFPETVIINVTLESHNEDTLARFGEVLAGIPEVMEAFLVTGDYDYLIRVAVAGTRHYETFLRDTLYKIPGIRHSRSSFVLRELKTETSLLDASADAAPR</sequence>
<protein>
    <submittedName>
        <fullName evidence="6">Lrp/AsnC family transcriptional regulator</fullName>
    </submittedName>
</protein>
<evidence type="ECO:0000259" key="5">
    <source>
        <dbReference type="PROSITE" id="PS50956"/>
    </source>
</evidence>
<keyword evidence="3" id="KW-0804">Transcription</keyword>
<evidence type="ECO:0000256" key="4">
    <source>
        <dbReference type="SAM" id="MobiDB-lite"/>
    </source>
</evidence>
<dbReference type="InterPro" id="IPR019885">
    <property type="entry name" value="Tscrpt_reg_HTH_AsnC-type_CS"/>
</dbReference>
<evidence type="ECO:0000256" key="2">
    <source>
        <dbReference type="ARBA" id="ARBA00023125"/>
    </source>
</evidence>
<dbReference type="Gene3D" id="1.10.10.10">
    <property type="entry name" value="Winged helix-like DNA-binding domain superfamily/Winged helix DNA-binding domain"/>
    <property type="match status" value="1"/>
</dbReference>
<dbReference type="PROSITE" id="PS50956">
    <property type="entry name" value="HTH_ASNC_2"/>
    <property type="match status" value="1"/>
</dbReference>
<gene>
    <name evidence="6" type="ORF">F1188_03690</name>
</gene>
<evidence type="ECO:0000256" key="1">
    <source>
        <dbReference type="ARBA" id="ARBA00023015"/>
    </source>
</evidence>
<dbReference type="PANTHER" id="PTHR30154">
    <property type="entry name" value="LEUCINE-RESPONSIVE REGULATORY PROTEIN"/>
    <property type="match status" value="1"/>
</dbReference>
<dbReference type="InterPro" id="IPR011008">
    <property type="entry name" value="Dimeric_a/b-barrel"/>
</dbReference>
<keyword evidence="1" id="KW-0805">Transcription regulation</keyword>
<dbReference type="AlphaFoldDB" id="A0A5M6IGZ3"/>
<feature type="region of interest" description="Disordered" evidence="4">
    <location>
        <begin position="1"/>
        <end position="21"/>
    </location>
</feature>
<dbReference type="SUPFAM" id="SSF54909">
    <property type="entry name" value="Dimeric alpha+beta barrel"/>
    <property type="match status" value="1"/>
</dbReference>